<dbReference type="InterPro" id="IPR014710">
    <property type="entry name" value="RmlC-like_jellyroll"/>
</dbReference>
<dbReference type="SUPFAM" id="SSF51215">
    <property type="entry name" value="Regulatory protein AraC"/>
    <property type="match status" value="1"/>
</dbReference>
<dbReference type="Gene3D" id="2.60.120.10">
    <property type="entry name" value="Jelly Rolls"/>
    <property type="match status" value="1"/>
</dbReference>
<dbReference type="InterPro" id="IPR037923">
    <property type="entry name" value="HTH-like"/>
</dbReference>
<evidence type="ECO:0000256" key="2">
    <source>
        <dbReference type="ARBA" id="ARBA00023125"/>
    </source>
</evidence>
<dbReference type="Pfam" id="PF12833">
    <property type="entry name" value="HTH_18"/>
    <property type="match status" value="1"/>
</dbReference>
<evidence type="ECO:0000313" key="6">
    <source>
        <dbReference type="Proteomes" id="UP000050929"/>
    </source>
</evidence>
<accession>A0A0R1IX42</accession>
<gene>
    <name evidence="5" type="ORF">FC72_GL001136</name>
</gene>
<evidence type="ECO:0000256" key="1">
    <source>
        <dbReference type="ARBA" id="ARBA00023015"/>
    </source>
</evidence>
<dbReference type="InterPro" id="IPR009057">
    <property type="entry name" value="Homeodomain-like_sf"/>
</dbReference>
<dbReference type="PATRIC" id="fig|1423811.3.peg.1151"/>
<dbReference type="CDD" id="cd06996">
    <property type="entry name" value="cupin_Lmo2851-like_N"/>
    <property type="match status" value="1"/>
</dbReference>
<dbReference type="SMART" id="SM00342">
    <property type="entry name" value="HTH_ARAC"/>
    <property type="match status" value="1"/>
</dbReference>
<feature type="domain" description="HTH araC/xylS-type" evidence="4">
    <location>
        <begin position="222"/>
        <end position="323"/>
    </location>
</feature>
<dbReference type="Gene3D" id="1.10.10.60">
    <property type="entry name" value="Homeodomain-like"/>
    <property type="match status" value="2"/>
</dbReference>
<protein>
    <submittedName>
        <fullName evidence="5">Transcription regulator</fullName>
    </submittedName>
</protein>
<dbReference type="OrthoDB" id="9816335at2"/>
<dbReference type="STRING" id="1423811.FC72_GL001136"/>
<dbReference type="AlphaFoldDB" id="A0A0R1IX42"/>
<dbReference type="RefSeq" id="WP_057767030.1">
    <property type="nucleotide sequence ID" value="NZ_AZDG01000022.1"/>
</dbReference>
<name>A0A0R1IX42_9LACO</name>
<proteinExistence type="predicted"/>
<dbReference type="SUPFAM" id="SSF46689">
    <property type="entry name" value="Homeodomain-like"/>
    <property type="match status" value="1"/>
</dbReference>
<dbReference type="InterPro" id="IPR018060">
    <property type="entry name" value="HTH_AraC"/>
</dbReference>
<comment type="caution">
    <text evidence="5">The sequence shown here is derived from an EMBL/GenBank/DDBJ whole genome shotgun (WGS) entry which is preliminary data.</text>
</comment>
<keyword evidence="1" id="KW-0805">Transcription regulation</keyword>
<evidence type="ECO:0000256" key="3">
    <source>
        <dbReference type="ARBA" id="ARBA00023163"/>
    </source>
</evidence>
<evidence type="ECO:0000313" key="5">
    <source>
        <dbReference type="EMBL" id="KRK63808.1"/>
    </source>
</evidence>
<evidence type="ECO:0000259" key="4">
    <source>
        <dbReference type="PROSITE" id="PS01124"/>
    </source>
</evidence>
<dbReference type="EMBL" id="AZDG01000022">
    <property type="protein sequence ID" value="KRK63808.1"/>
    <property type="molecule type" value="Genomic_DNA"/>
</dbReference>
<dbReference type="GO" id="GO:0003700">
    <property type="term" value="F:DNA-binding transcription factor activity"/>
    <property type="evidence" value="ECO:0007669"/>
    <property type="project" value="InterPro"/>
</dbReference>
<keyword evidence="2" id="KW-0238">DNA-binding</keyword>
<keyword evidence="3" id="KW-0804">Transcription</keyword>
<keyword evidence="6" id="KW-1185">Reference proteome</keyword>
<dbReference type="PANTHER" id="PTHR43280:SF28">
    <property type="entry name" value="HTH-TYPE TRANSCRIPTIONAL ACTIVATOR RHAS"/>
    <property type="match status" value="1"/>
</dbReference>
<dbReference type="InterPro" id="IPR003313">
    <property type="entry name" value="AraC-bd"/>
</dbReference>
<dbReference type="Pfam" id="PF02311">
    <property type="entry name" value="AraC_binding"/>
    <property type="match status" value="1"/>
</dbReference>
<dbReference type="PROSITE" id="PS01124">
    <property type="entry name" value="HTH_ARAC_FAMILY_2"/>
    <property type="match status" value="1"/>
</dbReference>
<reference evidence="5 6" key="1">
    <citation type="journal article" date="2015" name="Genome Announc.">
        <title>Expanding the biotechnology potential of lactobacilli through comparative genomics of 213 strains and associated genera.</title>
        <authorList>
            <person name="Sun Z."/>
            <person name="Harris H.M."/>
            <person name="McCann A."/>
            <person name="Guo C."/>
            <person name="Argimon S."/>
            <person name="Zhang W."/>
            <person name="Yang X."/>
            <person name="Jeffery I.B."/>
            <person name="Cooney J.C."/>
            <person name="Kagawa T.F."/>
            <person name="Liu W."/>
            <person name="Song Y."/>
            <person name="Salvetti E."/>
            <person name="Wrobel A."/>
            <person name="Rasinkangas P."/>
            <person name="Parkhill J."/>
            <person name="Rea M.C."/>
            <person name="O'Sullivan O."/>
            <person name="Ritari J."/>
            <person name="Douillard F.P."/>
            <person name="Paul Ross R."/>
            <person name="Yang R."/>
            <person name="Briner A.E."/>
            <person name="Felis G.E."/>
            <person name="de Vos W.M."/>
            <person name="Barrangou R."/>
            <person name="Klaenhammer T.R."/>
            <person name="Caufield P.W."/>
            <person name="Cui Y."/>
            <person name="Zhang H."/>
            <person name="O'Toole P.W."/>
        </authorList>
    </citation>
    <scope>NUCLEOTIDE SEQUENCE [LARGE SCALE GENOMIC DNA]</scope>
    <source>
        <strain evidence="5 6">DSM 20183</strain>
    </source>
</reference>
<dbReference type="Proteomes" id="UP000050929">
    <property type="component" value="Unassembled WGS sequence"/>
</dbReference>
<dbReference type="GO" id="GO:0043565">
    <property type="term" value="F:sequence-specific DNA binding"/>
    <property type="evidence" value="ECO:0007669"/>
    <property type="project" value="InterPro"/>
</dbReference>
<dbReference type="PANTHER" id="PTHR43280">
    <property type="entry name" value="ARAC-FAMILY TRANSCRIPTIONAL REGULATOR"/>
    <property type="match status" value="1"/>
</dbReference>
<sequence>MNEKLDNFLFHETKIEKAQRKNHKFISDFPDTALIRHDQQMKFNNSFFFKKKSIFINKHNRYADYPLHSHDFFEINYIYSGHCTQVINGQEVNLNKGDLLILDINSKHSIKSLGKHDILINILFQNKEVNLSWLDSLKSNQSVLFNFLLNTSMNKSSKNQYLLFRNNQSLTIQPEIKEILSEYFFPLDFSGTIISSYLDILLTKLLRQYNPEMIKNNKITKDSTLRQVFSEIEKNSKTLTLNNLAESMNYNKNYLSNLIKNETGFTFTELLNKQKILKAHLAVVSTNRSIQDIIGEVGYSNRNYFYKIYFENYDELPSETRKNLKLME</sequence>
<organism evidence="5 6">
    <name type="scientific">Companilactobacillus tucceti DSM 20183</name>
    <dbReference type="NCBI Taxonomy" id="1423811"/>
    <lineage>
        <taxon>Bacteria</taxon>
        <taxon>Bacillati</taxon>
        <taxon>Bacillota</taxon>
        <taxon>Bacilli</taxon>
        <taxon>Lactobacillales</taxon>
        <taxon>Lactobacillaceae</taxon>
        <taxon>Companilactobacillus</taxon>
    </lineage>
</organism>